<sequence>MDLTNKEGHDDRRAGVNEQKASPEQNSSGKILGCSCVILVVKLEYCREIPVISDVAISRIYANRLRIILIGTERTIS</sequence>
<proteinExistence type="predicted"/>
<protein>
    <submittedName>
        <fullName evidence="2">29330_t:CDS:1</fullName>
    </submittedName>
</protein>
<feature type="compositionally biased region" description="Basic and acidic residues" evidence="1">
    <location>
        <begin position="1"/>
        <end position="15"/>
    </location>
</feature>
<dbReference type="EMBL" id="CAJVQB010000822">
    <property type="protein sequence ID" value="CAG8508769.1"/>
    <property type="molecule type" value="Genomic_DNA"/>
</dbReference>
<evidence type="ECO:0000313" key="2">
    <source>
        <dbReference type="EMBL" id="CAG8508769.1"/>
    </source>
</evidence>
<comment type="caution">
    <text evidence="2">The sequence shown here is derived from an EMBL/GenBank/DDBJ whole genome shotgun (WGS) entry which is preliminary data.</text>
</comment>
<dbReference type="Proteomes" id="UP000789901">
    <property type="component" value="Unassembled WGS sequence"/>
</dbReference>
<reference evidence="2 3" key="1">
    <citation type="submission" date="2021-06" db="EMBL/GenBank/DDBJ databases">
        <authorList>
            <person name="Kallberg Y."/>
            <person name="Tangrot J."/>
            <person name="Rosling A."/>
        </authorList>
    </citation>
    <scope>NUCLEOTIDE SEQUENCE [LARGE SCALE GENOMIC DNA]</scope>
    <source>
        <strain evidence="2 3">120-4 pot B 10/14</strain>
    </source>
</reference>
<feature type="compositionally biased region" description="Polar residues" evidence="1">
    <location>
        <begin position="19"/>
        <end position="29"/>
    </location>
</feature>
<accession>A0ABM8W2L2</accession>
<gene>
    <name evidence="2" type="ORF">GMARGA_LOCUS2574</name>
</gene>
<organism evidence="2 3">
    <name type="scientific">Gigaspora margarita</name>
    <dbReference type="NCBI Taxonomy" id="4874"/>
    <lineage>
        <taxon>Eukaryota</taxon>
        <taxon>Fungi</taxon>
        <taxon>Fungi incertae sedis</taxon>
        <taxon>Mucoromycota</taxon>
        <taxon>Glomeromycotina</taxon>
        <taxon>Glomeromycetes</taxon>
        <taxon>Diversisporales</taxon>
        <taxon>Gigasporaceae</taxon>
        <taxon>Gigaspora</taxon>
    </lineage>
</organism>
<keyword evidence="3" id="KW-1185">Reference proteome</keyword>
<name>A0ABM8W2L2_GIGMA</name>
<evidence type="ECO:0000256" key="1">
    <source>
        <dbReference type="SAM" id="MobiDB-lite"/>
    </source>
</evidence>
<evidence type="ECO:0000313" key="3">
    <source>
        <dbReference type="Proteomes" id="UP000789901"/>
    </source>
</evidence>
<feature type="region of interest" description="Disordered" evidence="1">
    <location>
        <begin position="1"/>
        <end position="29"/>
    </location>
</feature>